<evidence type="ECO:0000259" key="1">
    <source>
        <dbReference type="Pfam" id="PF13966"/>
    </source>
</evidence>
<dbReference type="Pfam" id="PF13966">
    <property type="entry name" value="zf-RVT"/>
    <property type="match status" value="1"/>
</dbReference>
<keyword evidence="3" id="KW-1185">Reference proteome</keyword>
<evidence type="ECO:0000313" key="2">
    <source>
        <dbReference type="EnsemblPlants" id="AET3Gv20672000.1"/>
    </source>
</evidence>
<dbReference type="STRING" id="200361.A0A453FGM5"/>
<sequence length="125" mass="14874">MTRDNLRKRHIIKPLDCVFCAEQETNRHLFFDCVVARNIWSFVNIFFQKNLGTNFETVAQFWISNKKNLALNVVSSAVLWCLWKYRNSMIFNNTIWTSINQVWRLIHGMLKFWMALTPEASKSQV</sequence>
<name>A0A453FGM5_AEGTS</name>
<reference evidence="2" key="4">
    <citation type="submission" date="2019-03" db="UniProtKB">
        <authorList>
            <consortium name="EnsemblPlants"/>
        </authorList>
    </citation>
    <scope>IDENTIFICATION</scope>
</reference>
<dbReference type="AlphaFoldDB" id="A0A453FGM5"/>
<dbReference type="EnsemblPlants" id="AET3Gv20672000.1">
    <property type="protein sequence ID" value="AET3Gv20672000.1"/>
    <property type="gene ID" value="AET3Gv20672000"/>
</dbReference>
<proteinExistence type="predicted"/>
<protein>
    <recommendedName>
        <fullName evidence="1">Reverse transcriptase zinc-binding domain-containing protein</fullName>
    </recommendedName>
</protein>
<dbReference type="Gramene" id="AET3Gv20672000.1">
    <property type="protein sequence ID" value="AET3Gv20672000.1"/>
    <property type="gene ID" value="AET3Gv20672000"/>
</dbReference>
<reference evidence="3" key="2">
    <citation type="journal article" date="2017" name="Nat. Plants">
        <title>The Aegilops tauschii genome reveals multiple impacts of transposons.</title>
        <authorList>
            <person name="Zhao G."/>
            <person name="Zou C."/>
            <person name="Li K."/>
            <person name="Wang K."/>
            <person name="Li T."/>
            <person name="Gao L."/>
            <person name="Zhang X."/>
            <person name="Wang H."/>
            <person name="Yang Z."/>
            <person name="Liu X."/>
            <person name="Jiang W."/>
            <person name="Mao L."/>
            <person name="Kong X."/>
            <person name="Jiao Y."/>
            <person name="Jia J."/>
        </authorList>
    </citation>
    <scope>NUCLEOTIDE SEQUENCE [LARGE SCALE GENOMIC DNA]</scope>
    <source>
        <strain evidence="3">cv. AL8/78</strain>
    </source>
</reference>
<feature type="domain" description="Reverse transcriptase zinc-binding" evidence="1">
    <location>
        <begin position="2"/>
        <end position="40"/>
    </location>
</feature>
<evidence type="ECO:0000313" key="3">
    <source>
        <dbReference type="Proteomes" id="UP000015105"/>
    </source>
</evidence>
<dbReference type="Proteomes" id="UP000015105">
    <property type="component" value="Chromosome 3D"/>
</dbReference>
<reference evidence="2" key="3">
    <citation type="journal article" date="2017" name="Nature">
        <title>Genome sequence of the progenitor of the wheat D genome Aegilops tauschii.</title>
        <authorList>
            <person name="Luo M.C."/>
            <person name="Gu Y.Q."/>
            <person name="Puiu D."/>
            <person name="Wang H."/>
            <person name="Twardziok S.O."/>
            <person name="Deal K.R."/>
            <person name="Huo N."/>
            <person name="Zhu T."/>
            <person name="Wang L."/>
            <person name="Wang Y."/>
            <person name="McGuire P.E."/>
            <person name="Liu S."/>
            <person name="Long H."/>
            <person name="Ramasamy R.K."/>
            <person name="Rodriguez J.C."/>
            <person name="Van S.L."/>
            <person name="Yuan L."/>
            <person name="Wang Z."/>
            <person name="Xia Z."/>
            <person name="Xiao L."/>
            <person name="Anderson O.D."/>
            <person name="Ouyang S."/>
            <person name="Liang Y."/>
            <person name="Zimin A.V."/>
            <person name="Pertea G."/>
            <person name="Qi P."/>
            <person name="Bennetzen J.L."/>
            <person name="Dai X."/>
            <person name="Dawson M.W."/>
            <person name="Muller H.G."/>
            <person name="Kugler K."/>
            <person name="Rivarola-Duarte L."/>
            <person name="Spannagl M."/>
            <person name="Mayer K.F.X."/>
            <person name="Lu F.H."/>
            <person name="Bevan M.W."/>
            <person name="Leroy P."/>
            <person name="Li P."/>
            <person name="You F.M."/>
            <person name="Sun Q."/>
            <person name="Liu Z."/>
            <person name="Lyons E."/>
            <person name="Wicker T."/>
            <person name="Salzberg S.L."/>
            <person name="Devos K.M."/>
            <person name="Dvorak J."/>
        </authorList>
    </citation>
    <scope>NUCLEOTIDE SEQUENCE [LARGE SCALE GENOMIC DNA]</scope>
    <source>
        <strain evidence="2">cv. AL8/78</strain>
    </source>
</reference>
<reference evidence="3" key="1">
    <citation type="journal article" date="2014" name="Science">
        <title>Ancient hybridizations among the ancestral genomes of bread wheat.</title>
        <authorList>
            <consortium name="International Wheat Genome Sequencing Consortium,"/>
            <person name="Marcussen T."/>
            <person name="Sandve S.R."/>
            <person name="Heier L."/>
            <person name="Spannagl M."/>
            <person name="Pfeifer M."/>
            <person name="Jakobsen K.S."/>
            <person name="Wulff B.B."/>
            <person name="Steuernagel B."/>
            <person name="Mayer K.F."/>
            <person name="Olsen O.A."/>
        </authorList>
    </citation>
    <scope>NUCLEOTIDE SEQUENCE [LARGE SCALE GENOMIC DNA]</scope>
    <source>
        <strain evidence="3">cv. AL8/78</strain>
    </source>
</reference>
<dbReference type="InterPro" id="IPR026960">
    <property type="entry name" value="RVT-Znf"/>
</dbReference>
<accession>A0A453FGM5</accession>
<organism evidence="2 3">
    <name type="scientific">Aegilops tauschii subsp. strangulata</name>
    <name type="common">Goatgrass</name>
    <dbReference type="NCBI Taxonomy" id="200361"/>
    <lineage>
        <taxon>Eukaryota</taxon>
        <taxon>Viridiplantae</taxon>
        <taxon>Streptophyta</taxon>
        <taxon>Embryophyta</taxon>
        <taxon>Tracheophyta</taxon>
        <taxon>Spermatophyta</taxon>
        <taxon>Magnoliopsida</taxon>
        <taxon>Liliopsida</taxon>
        <taxon>Poales</taxon>
        <taxon>Poaceae</taxon>
        <taxon>BOP clade</taxon>
        <taxon>Pooideae</taxon>
        <taxon>Triticodae</taxon>
        <taxon>Triticeae</taxon>
        <taxon>Triticinae</taxon>
        <taxon>Aegilops</taxon>
    </lineage>
</organism>
<reference evidence="2" key="5">
    <citation type="journal article" date="2021" name="G3 (Bethesda)">
        <title>Aegilops tauschii genome assembly Aet v5.0 features greater sequence contiguity and improved annotation.</title>
        <authorList>
            <person name="Wang L."/>
            <person name="Zhu T."/>
            <person name="Rodriguez J.C."/>
            <person name="Deal K.R."/>
            <person name="Dubcovsky J."/>
            <person name="McGuire P.E."/>
            <person name="Lux T."/>
            <person name="Spannagl M."/>
            <person name="Mayer K.F.X."/>
            <person name="Baldrich P."/>
            <person name="Meyers B.C."/>
            <person name="Huo N."/>
            <person name="Gu Y.Q."/>
            <person name="Zhou H."/>
            <person name="Devos K.M."/>
            <person name="Bennetzen J.L."/>
            <person name="Unver T."/>
            <person name="Budak H."/>
            <person name="Gulick P.J."/>
            <person name="Galiba G."/>
            <person name="Kalapos B."/>
            <person name="Nelson D.R."/>
            <person name="Li P."/>
            <person name="You F.M."/>
            <person name="Luo M.C."/>
            <person name="Dvorak J."/>
        </authorList>
    </citation>
    <scope>NUCLEOTIDE SEQUENCE [LARGE SCALE GENOMIC DNA]</scope>
    <source>
        <strain evidence="2">cv. AL8/78</strain>
    </source>
</reference>